<comment type="similarity">
    <text evidence="1 9">Belongs to the peptidase A8 family.</text>
</comment>
<dbReference type="Proteomes" id="UP001652394">
    <property type="component" value="Unassembled WGS sequence"/>
</dbReference>
<proteinExistence type="inferred from homology"/>
<sequence length="166" mass="18643">MTGRIKSIGAAGLLLLADQTAKFYTEKKIKGKEEKKLGSKVIIRKVYNEGACMNLLDKYPGLVRVLSLFLSIILSLRQIWISGRERNFLEKAGLVLLTGGAWSNTLDRCVRGHVVDYVAVESKHTKIRKITCNFADLFIFAGSILTVLFSGTCILEPMRYNKTERE</sequence>
<evidence type="ECO:0000256" key="8">
    <source>
        <dbReference type="ARBA" id="ARBA00023136"/>
    </source>
</evidence>
<evidence type="ECO:0000256" key="6">
    <source>
        <dbReference type="ARBA" id="ARBA00022801"/>
    </source>
</evidence>
<keyword evidence="8 10" id="KW-0472">Membrane</keyword>
<evidence type="ECO:0000256" key="1">
    <source>
        <dbReference type="ARBA" id="ARBA00006139"/>
    </source>
</evidence>
<evidence type="ECO:0000256" key="10">
    <source>
        <dbReference type="SAM" id="Phobius"/>
    </source>
</evidence>
<evidence type="ECO:0000256" key="2">
    <source>
        <dbReference type="ARBA" id="ARBA00022475"/>
    </source>
</evidence>
<evidence type="ECO:0000313" key="11">
    <source>
        <dbReference type="EMBL" id="MCU6748243.1"/>
    </source>
</evidence>
<evidence type="ECO:0000256" key="9">
    <source>
        <dbReference type="RuleBase" id="RU004181"/>
    </source>
</evidence>
<feature type="transmembrane region" description="Helical" evidence="10">
    <location>
        <begin position="62"/>
        <end position="81"/>
    </location>
</feature>
<evidence type="ECO:0000313" key="12">
    <source>
        <dbReference type="Proteomes" id="UP001652394"/>
    </source>
</evidence>
<evidence type="ECO:0000256" key="7">
    <source>
        <dbReference type="ARBA" id="ARBA00022989"/>
    </source>
</evidence>
<keyword evidence="4 10" id="KW-0812">Transmembrane</keyword>
<accession>A0ABT2TD81</accession>
<dbReference type="PRINTS" id="PR00781">
    <property type="entry name" value="LIPOSIGPTASE"/>
</dbReference>
<organism evidence="11 12">
    <name type="scientific">Faecalicatena acetigenes</name>
    <dbReference type="NCBI Taxonomy" id="2981790"/>
    <lineage>
        <taxon>Bacteria</taxon>
        <taxon>Bacillati</taxon>
        <taxon>Bacillota</taxon>
        <taxon>Clostridia</taxon>
        <taxon>Lachnospirales</taxon>
        <taxon>Lachnospiraceae</taxon>
        <taxon>Faecalicatena</taxon>
    </lineage>
</organism>
<evidence type="ECO:0000256" key="5">
    <source>
        <dbReference type="ARBA" id="ARBA00022750"/>
    </source>
</evidence>
<reference evidence="11 12" key="1">
    <citation type="journal article" date="2021" name="ISME Commun">
        <title>Automated analysis of genomic sequences facilitates high-throughput and comprehensive description of bacteria.</title>
        <authorList>
            <person name="Hitch T.C.A."/>
        </authorList>
    </citation>
    <scope>NUCLEOTIDE SEQUENCE [LARGE SCALE GENOMIC DNA]</scope>
    <source>
        <strain evidence="11 12">H2_18</strain>
    </source>
</reference>
<keyword evidence="5" id="KW-0064">Aspartyl protease</keyword>
<dbReference type="Pfam" id="PF01252">
    <property type="entry name" value="Peptidase_A8"/>
    <property type="match status" value="1"/>
</dbReference>
<keyword evidence="7 10" id="KW-1133">Transmembrane helix</keyword>
<dbReference type="EMBL" id="JAOQJX010000018">
    <property type="protein sequence ID" value="MCU6748243.1"/>
    <property type="molecule type" value="Genomic_DNA"/>
</dbReference>
<protein>
    <submittedName>
        <fullName evidence="11">Signal peptidase II</fullName>
    </submittedName>
</protein>
<dbReference type="InterPro" id="IPR001872">
    <property type="entry name" value="Peptidase_A8"/>
</dbReference>
<evidence type="ECO:0000256" key="3">
    <source>
        <dbReference type="ARBA" id="ARBA00022670"/>
    </source>
</evidence>
<dbReference type="RefSeq" id="WP_059066187.1">
    <property type="nucleotide sequence ID" value="NZ_JAOQJX010000018.1"/>
</dbReference>
<keyword evidence="3" id="KW-0645">Protease</keyword>
<gene>
    <name evidence="11" type="ORF">OCV51_11355</name>
</gene>
<feature type="transmembrane region" description="Helical" evidence="10">
    <location>
        <begin position="137"/>
        <end position="155"/>
    </location>
</feature>
<evidence type="ECO:0000256" key="4">
    <source>
        <dbReference type="ARBA" id="ARBA00022692"/>
    </source>
</evidence>
<dbReference type="PANTHER" id="PTHR33695">
    <property type="entry name" value="LIPOPROTEIN SIGNAL PEPTIDASE"/>
    <property type="match status" value="1"/>
</dbReference>
<name>A0ABT2TD81_9FIRM</name>
<keyword evidence="2" id="KW-1003">Cell membrane</keyword>
<keyword evidence="12" id="KW-1185">Reference proteome</keyword>
<dbReference type="PANTHER" id="PTHR33695:SF1">
    <property type="entry name" value="LIPOPROTEIN SIGNAL PEPTIDASE"/>
    <property type="match status" value="1"/>
</dbReference>
<keyword evidence="6" id="KW-0378">Hydrolase</keyword>
<comment type="caution">
    <text evidence="11">The sequence shown here is derived from an EMBL/GenBank/DDBJ whole genome shotgun (WGS) entry which is preliminary data.</text>
</comment>